<dbReference type="InterPro" id="IPR029752">
    <property type="entry name" value="D-isomer_DH_CS1"/>
</dbReference>
<dbReference type="InParanoid" id="A0A2H3EYL6"/>
<keyword evidence="6" id="KW-0560">Oxidoreductase</keyword>
<dbReference type="Gene3D" id="3.40.50.720">
    <property type="entry name" value="NAD(P)-binding Rossmann-like Domain"/>
    <property type="match status" value="1"/>
</dbReference>
<dbReference type="Pfam" id="PF00107">
    <property type="entry name" value="ADH_zinc_N"/>
    <property type="match status" value="1"/>
</dbReference>
<dbReference type="PROSITE" id="PS00065">
    <property type="entry name" value="D_2_HYDROXYACID_DH_1"/>
    <property type="match status" value="1"/>
</dbReference>
<organism evidence="8 9">
    <name type="scientific">Armillaria gallica</name>
    <name type="common">Bulbous honey fungus</name>
    <name type="synonym">Armillaria bulbosa</name>
    <dbReference type="NCBI Taxonomy" id="47427"/>
    <lineage>
        <taxon>Eukaryota</taxon>
        <taxon>Fungi</taxon>
        <taxon>Dikarya</taxon>
        <taxon>Basidiomycota</taxon>
        <taxon>Agaricomycotina</taxon>
        <taxon>Agaricomycetes</taxon>
        <taxon>Agaricomycetidae</taxon>
        <taxon>Agaricales</taxon>
        <taxon>Marasmiineae</taxon>
        <taxon>Physalacriaceae</taxon>
        <taxon>Armillaria</taxon>
    </lineage>
</organism>
<dbReference type="STRING" id="47427.A0A2H3EYL6"/>
<dbReference type="Gene3D" id="3.90.180.10">
    <property type="entry name" value="Medium-chain alcohol dehydrogenases, catalytic domain"/>
    <property type="match status" value="1"/>
</dbReference>
<comment type="similarity">
    <text evidence="2">Belongs to the glutathione peroxidase family.</text>
</comment>
<name>A0A2H3EYL6_ARMGA</name>
<evidence type="ECO:0000256" key="5">
    <source>
        <dbReference type="ARBA" id="ARBA00022833"/>
    </source>
</evidence>
<evidence type="ECO:0000313" key="9">
    <source>
        <dbReference type="Proteomes" id="UP000217790"/>
    </source>
</evidence>
<dbReference type="OMA" id="EDAMESC"/>
<dbReference type="CDD" id="cd05283">
    <property type="entry name" value="CAD1"/>
    <property type="match status" value="1"/>
</dbReference>
<dbReference type="InterPro" id="IPR036291">
    <property type="entry name" value="NAD(P)-bd_dom_sf"/>
</dbReference>
<dbReference type="EMBL" id="KZ293644">
    <property type="protein sequence ID" value="PBL03547.1"/>
    <property type="molecule type" value="Genomic_DNA"/>
</dbReference>
<protein>
    <submittedName>
        <fullName evidence="8">GroES-like protein</fullName>
    </submittedName>
</protein>
<accession>A0A2H3EYL6</accession>
<dbReference type="Pfam" id="PF00255">
    <property type="entry name" value="GSHPx"/>
    <property type="match status" value="1"/>
</dbReference>
<dbReference type="Gene3D" id="3.40.30.10">
    <property type="entry name" value="Glutaredoxin"/>
    <property type="match status" value="1"/>
</dbReference>
<dbReference type="GO" id="GO:0004601">
    <property type="term" value="F:peroxidase activity"/>
    <property type="evidence" value="ECO:0007669"/>
    <property type="project" value="UniProtKB-KW"/>
</dbReference>
<dbReference type="GO" id="GO:0006979">
    <property type="term" value="P:response to oxidative stress"/>
    <property type="evidence" value="ECO:0007669"/>
    <property type="project" value="InterPro"/>
</dbReference>
<keyword evidence="9" id="KW-1185">Reference proteome</keyword>
<dbReference type="PANTHER" id="PTHR42683">
    <property type="entry name" value="ALDEHYDE REDUCTASE"/>
    <property type="match status" value="1"/>
</dbReference>
<dbReference type="FunFam" id="3.40.50.720:FF:000022">
    <property type="entry name" value="Cinnamyl alcohol dehydrogenase"/>
    <property type="match status" value="1"/>
</dbReference>
<evidence type="ECO:0000256" key="1">
    <source>
        <dbReference type="ARBA" id="ARBA00001947"/>
    </source>
</evidence>
<dbReference type="InterPro" id="IPR047109">
    <property type="entry name" value="CAD-like"/>
</dbReference>
<dbReference type="InterPro" id="IPR013149">
    <property type="entry name" value="ADH-like_C"/>
</dbReference>
<evidence type="ECO:0000313" key="8">
    <source>
        <dbReference type="EMBL" id="PBL03547.1"/>
    </source>
</evidence>
<gene>
    <name evidence="8" type="ORF">ARMGADRAFT_952518</name>
</gene>
<dbReference type="SUPFAM" id="SSF52833">
    <property type="entry name" value="Thioredoxin-like"/>
    <property type="match status" value="1"/>
</dbReference>
<dbReference type="Proteomes" id="UP000217790">
    <property type="component" value="Unassembled WGS sequence"/>
</dbReference>
<comment type="cofactor">
    <cofactor evidence="1">
        <name>Zn(2+)</name>
        <dbReference type="ChEBI" id="CHEBI:29105"/>
    </cofactor>
</comment>
<evidence type="ECO:0000256" key="6">
    <source>
        <dbReference type="ARBA" id="ARBA00023002"/>
    </source>
</evidence>
<reference evidence="9" key="1">
    <citation type="journal article" date="2017" name="Nat. Ecol. Evol.">
        <title>Genome expansion and lineage-specific genetic innovations in the forest pathogenic fungi Armillaria.</title>
        <authorList>
            <person name="Sipos G."/>
            <person name="Prasanna A.N."/>
            <person name="Walter M.C."/>
            <person name="O'Connor E."/>
            <person name="Balint B."/>
            <person name="Krizsan K."/>
            <person name="Kiss B."/>
            <person name="Hess J."/>
            <person name="Varga T."/>
            <person name="Slot J."/>
            <person name="Riley R."/>
            <person name="Boka B."/>
            <person name="Rigling D."/>
            <person name="Barry K."/>
            <person name="Lee J."/>
            <person name="Mihaltcheva S."/>
            <person name="LaButti K."/>
            <person name="Lipzen A."/>
            <person name="Waldron R."/>
            <person name="Moloney N.M."/>
            <person name="Sperisen C."/>
            <person name="Kredics L."/>
            <person name="Vagvoelgyi C."/>
            <person name="Patrignani A."/>
            <person name="Fitzpatrick D."/>
            <person name="Nagy I."/>
            <person name="Doyle S."/>
            <person name="Anderson J.B."/>
            <person name="Grigoriev I.V."/>
            <person name="Gueldener U."/>
            <person name="Muensterkoetter M."/>
            <person name="Nagy L.G."/>
        </authorList>
    </citation>
    <scope>NUCLEOTIDE SEQUENCE [LARGE SCALE GENOMIC DNA]</scope>
    <source>
        <strain evidence="9">Ar21-2</strain>
    </source>
</reference>
<dbReference type="GO" id="GO:0046872">
    <property type="term" value="F:metal ion binding"/>
    <property type="evidence" value="ECO:0007669"/>
    <property type="project" value="UniProtKB-KW"/>
</dbReference>
<dbReference type="InterPro" id="IPR036249">
    <property type="entry name" value="Thioredoxin-like_sf"/>
</dbReference>
<sequence>MVYEGKTFRGSASGEIVESSSTREELFPNDVVVKITHSGLCGTDLHYLNIDMVLGHEGSVGVVQEVGPSCKRLNAGDRVGWGYMHETCGLCRECQTDDEVFCQGKRCFGSANFDQGSLGELGVWKEDWLFKLPDALTSEQAAPLMCAGSTVFTPLIKYCKPTDRVGIVGIGGLGHHAIQFAAKMGCDVVVFSGTDSKREEALSLGANEFYATKGVDDLSQIGLPKPLNRLIITTAGMVDYDLYFEVLAPKATVIPLTVTDPKYTMGVPYVPFAWKGIEAVGTVLAGRVMHNDMLEFAARNKITPMIEKYPMTTEGIIEAIDRLYSGTRFNVPVGLQGLYDKYKDRDFVILGFPCNQFGGQEPKDDEAIGEFCSRNHGVTFPLMKKSDVNGDNTNEVFKWLKNEKAGLLGLSRIKVRI</sequence>
<dbReference type="PROSITE" id="PS51355">
    <property type="entry name" value="GLUTATHIONE_PEROXID_3"/>
    <property type="match status" value="1"/>
</dbReference>
<evidence type="ECO:0000256" key="4">
    <source>
        <dbReference type="ARBA" id="ARBA00022723"/>
    </source>
</evidence>
<proteinExistence type="inferred from homology"/>
<feature type="domain" description="Enoyl reductase (ER)" evidence="7">
    <location>
        <begin position="10"/>
        <end position="328"/>
    </location>
</feature>
<dbReference type="Pfam" id="PF08240">
    <property type="entry name" value="ADH_N"/>
    <property type="match status" value="1"/>
</dbReference>
<dbReference type="SUPFAM" id="SSF51735">
    <property type="entry name" value="NAD(P)-binding Rossmann-fold domains"/>
    <property type="match status" value="1"/>
</dbReference>
<keyword evidence="5" id="KW-0862">Zinc</keyword>
<keyword evidence="4" id="KW-0479">Metal-binding</keyword>
<dbReference type="SMART" id="SM00829">
    <property type="entry name" value="PKS_ER"/>
    <property type="match status" value="1"/>
</dbReference>
<dbReference type="InterPro" id="IPR029760">
    <property type="entry name" value="GPX_CS"/>
</dbReference>
<dbReference type="PROSITE" id="PS00763">
    <property type="entry name" value="GLUTATHIONE_PEROXID_2"/>
    <property type="match status" value="1"/>
</dbReference>
<dbReference type="InterPro" id="IPR011032">
    <property type="entry name" value="GroES-like_sf"/>
</dbReference>
<evidence type="ECO:0000256" key="2">
    <source>
        <dbReference type="ARBA" id="ARBA00006926"/>
    </source>
</evidence>
<dbReference type="InterPro" id="IPR000889">
    <property type="entry name" value="Glutathione_peroxidase"/>
</dbReference>
<dbReference type="GO" id="GO:0016616">
    <property type="term" value="F:oxidoreductase activity, acting on the CH-OH group of donors, NAD or NADP as acceptor"/>
    <property type="evidence" value="ECO:0007669"/>
    <property type="project" value="InterPro"/>
</dbReference>
<evidence type="ECO:0000256" key="3">
    <source>
        <dbReference type="ARBA" id="ARBA00022559"/>
    </source>
</evidence>
<dbReference type="AlphaFoldDB" id="A0A2H3EYL6"/>
<evidence type="ECO:0000259" key="7">
    <source>
        <dbReference type="SMART" id="SM00829"/>
    </source>
</evidence>
<keyword evidence="3" id="KW-0575">Peroxidase</keyword>
<dbReference type="SUPFAM" id="SSF50129">
    <property type="entry name" value="GroES-like"/>
    <property type="match status" value="1"/>
</dbReference>
<dbReference type="InterPro" id="IPR013154">
    <property type="entry name" value="ADH-like_N"/>
</dbReference>
<dbReference type="OrthoDB" id="1879366at2759"/>
<dbReference type="InterPro" id="IPR020843">
    <property type="entry name" value="ER"/>
</dbReference>